<comment type="subunit">
    <text evidence="2">Homodimer.</text>
</comment>
<dbReference type="Pfam" id="PF00291">
    <property type="entry name" value="PALP"/>
    <property type="match status" value="1"/>
</dbReference>
<evidence type="ECO:0000256" key="8">
    <source>
        <dbReference type="ARBA" id="ARBA00074188"/>
    </source>
</evidence>
<evidence type="ECO:0000313" key="12">
    <source>
        <dbReference type="EMBL" id="ATA18230.1"/>
    </source>
</evidence>
<dbReference type="SUPFAM" id="SSF53686">
    <property type="entry name" value="Tryptophan synthase beta subunit-like PLP-dependent enzymes"/>
    <property type="match status" value="1"/>
</dbReference>
<dbReference type="GO" id="GO:0030170">
    <property type="term" value="F:pyridoxal phosphate binding"/>
    <property type="evidence" value="ECO:0007669"/>
    <property type="project" value="InterPro"/>
</dbReference>
<proteinExistence type="inferred from homology"/>
<keyword evidence="3" id="KW-0663">Pyridoxal phosphate</keyword>
<dbReference type="InterPro" id="IPR001926">
    <property type="entry name" value="TrpB-like_PALP"/>
</dbReference>
<dbReference type="FunFam" id="3.40.50.1100:FF:000033">
    <property type="entry name" value="Diaminopropionate ammonia-lyase"/>
    <property type="match status" value="1"/>
</dbReference>
<keyword evidence="12" id="KW-0456">Lyase</keyword>
<sequence length="398" mass="43143">MSTFSLRMQIADNAHFTPQGNALFSREQAEQARAFHQRMPGYCPTPLYSLAAFAAELGVGRVLVKDESQRFGLNAFKILGGAYAIARCVCEKYHLALEDFTFEQGRSALPERITFATTTDGNHGRGIAWAAKALGQQAVVYMPKGASAERVAHITRLGAECIVTDMNYDDTVRLTMQTAQENGWTVVQDTAWPGYEKIPAWIMQGYATLAVEAVEQIAEHHWPTPTHVFLQAGVGAMAAGVLDYLVNSYGAAPLHAVIVEPDRADCLFRSAQQGEIVAVGGAMDTMMVGLACGEPNPLGWPRLRDCSRQFISCEDSVTALGMRVLGNPLGQDARIVSGESGAIGMGVLAAILHSPRRKALMAQLGLDAASCVLIVSSEGDTDRQHYREVVWEGIPQMR</sequence>
<comment type="cofactor">
    <cofactor evidence="1">
        <name>pyridoxal 5'-phosphate</name>
        <dbReference type="ChEBI" id="CHEBI:597326"/>
    </cofactor>
</comment>
<dbReference type="GO" id="GO:0008838">
    <property type="term" value="F:diaminopropionate ammonia-lyase activity"/>
    <property type="evidence" value="ECO:0007669"/>
    <property type="project" value="UniProtKB-EC"/>
</dbReference>
<feature type="domain" description="Tryptophan synthase beta chain-like PALP" evidence="11">
    <location>
        <begin position="40"/>
        <end position="349"/>
    </location>
</feature>
<evidence type="ECO:0000256" key="1">
    <source>
        <dbReference type="ARBA" id="ARBA00001933"/>
    </source>
</evidence>
<dbReference type="PANTHER" id="PTHR42937:SF1">
    <property type="entry name" value="DIAMINOPROPIONATE AMMONIA-LYASE"/>
    <property type="match status" value="1"/>
</dbReference>
<protein>
    <recommendedName>
        <fullName evidence="8">Diaminopropionate ammonia-lyase</fullName>
        <ecNumber evidence="7">4.3.1.15</ecNumber>
    </recommendedName>
    <alternativeName>
        <fullName evidence="9">2,3-diaminopropionate ammonia-lyase</fullName>
    </alternativeName>
    <alternativeName>
        <fullName evidence="10">Alpha,beta-diaminopropionate ammonia-lyase</fullName>
    </alternativeName>
</protein>
<reference evidence="12 13" key="1">
    <citation type="submission" date="2016-01" db="EMBL/GenBank/DDBJ databases">
        <authorList>
            <person name="Oliw E.H."/>
        </authorList>
    </citation>
    <scope>NUCLEOTIDE SEQUENCE [LARGE SCALE GENOMIC DNA]</scope>
    <source>
        <strain evidence="12 13">FRB97</strain>
    </source>
</reference>
<dbReference type="AlphaFoldDB" id="A0A250AWA7"/>
<gene>
    <name evidence="12" type="ORF">AWC35_02040</name>
</gene>
<evidence type="ECO:0000256" key="7">
    <source>
        <dbReference type="ARBA" id="ARBA00066347"/>
    </source>
</evidence>
<dbReference type="NCBIfam" id="TIGR01747">
    <property type="entry name" value="diampropi_NH3ly"/>
    <property type="match status" value="1"/>
</dbReference>
<evidence type="ECO:0000256" key="5">
    <source>
        <dbReference type="ARBA" id="ARBA00052242"/>
    </source>
</evidence>
<dbReference type="InterPro" id="IPR019871">
    <property type="entry name" value="DiNH2propionate_NH3-lyase_sub"/>
</dbReference>
<organism evidence="12 13">
    <name type="scientific">Gibbsiella quercinecans</name>
    <dbReference type="NCBI Taxonomy" id="929813"/>
    <lineage>
        <taxon>Bacteria</taxon>
        <taxon>Pseudomonadati</taxon>
        <taxon>Pseudomonadota</taxon>
        <taxon>Gammaproteobacteria</taxon>
        <taxon>Enterobacterales</taxon>
        <taxon>Yersiniaceae</taxon>
        <taxon>Gibbsiella</taxon>
    </lineage>
</organism>
<evidence type="ECO:0000256" key="2">
    <source>
        <dbReference type="ARBA" id="ARBA00011738"/>
    </source>
</evidence>
<evidence type="ECO:0000259" key="11">
    <source>
        <dbReference type="Pfam" id="PF00291"/>
    </source>
</evidence>
<dbReference type="OrthoDB" id="34584at2"/>
<comment type="catalytic activity">
    <reaction evidence="4">
        <text>(R)-2,3-diaminopropanoate + H2O + H(+) = pyruvate + 2 NH4(+)</text>
        <dbReference type="Rhea" id="RHEA:52432"/>
        <dbReference type="ChEBI" id="CHEBI:15361"/>
        <dbReference type="ChEBI" id="CHEBI:15377"/>
        <dbReference type="ChEBI" id="CHEBI:15378"/>
        <dbReference type="ChEBI" id="CHEBI:28938"/>
        <dbReference type="ChEBI" id="CHEBI:136599"/>
        <dbReference type="EC" id="4.3.1.15"/>
    </reaction>
</comment>
<dbReference type="InterPro" id="IPR010081">
    <property type="entry name" value="DiNH2opropionate_NH3_lyase"/>
</dbReference>
<dbReference type="NCBIfam" id="TIGR03528">
    <property type="entry name" value="2_3_DAP_am_ly"/>
    <property type="match status" value="1"/>
</dbReference>
<dbReference type="PANTHER" id="PTHR42937">
    <property type="match status" value="1"/>
</dbReference>
<evidence type="ECO:0000313" key="13">
    <source>
        <dbReference type="Proteomes" id="UP000217182"/>
    </source>
</evidence>
<name>A0A250AWA7_9GAMM</name>
<evidence type="ECO:0000256" key="10">
    <source>
        <dbReference type="ARBA" id="ARBA00080339"/>
    </source>
</evidence>
<evidence type="ECO:0000256" key="9">
    <source>
        <dbReference type="ARBA" id="ARBA00078461"/>
    </source>
</evidence>
<dbReference type="RefSeq" id="WP_095844823.1">
    <property type="nucleotide sequence ID" value="NZ_CP014136.1"/>
</dbReference>
<comment type="catalytic activity">
    <reaction evidence="5">
        <text>(S)-2,3-diaminopropanoate + H2O + H(+) = pyruvate + 2 NH4(+)</text>
        <dbReference type="Rhea" id="RHEA:22084"/>
        <dbReference type="ChEBI" id="CHEBI:15361"/>
        <dbReference type="ChEBI" id="CHEBI:15377"/>
        <dbReference type="ChEBI" id="CHEBI:15378"/>
        <dbReference type="ChEBI" id="CHEBI:28938"/>
        <dbReference type="ChEBI" id="CHEBI:57721"/>
        <dbReference type="EC" id="4.3.1.15"/>
    </reaction>
</comment>
<keyword evidence="13" id="KW-1185">Reference proteome</keyword>
<dbReference type="CDD" id="cd00640">
    <property type="entry name" value="Trp-synth-beta_II"/>
    <property type="match status" value="1"/>
</dbReference>
<evidence type="ECO:0000256" key="3">
    <source>
        <dbReference type="ARBA" id="ARBA00022898"/>
    </source>
</evidence>
<dbReference type="NCBIfam" id="NF006058">
    <property type="entry name" value="PRK08206.1"/>
    <property type="match status" value="1"/>
</dbReference>
<evidence type="ECO:0000256" key="4">
    <source>
        <dbReference type="ARBA" id="ARBA00051845"/>
    </source>
</evidence>
<dbReference type="Proteomes" id="UP000217182">
    <property type="component" value="Chromosome"/>
</dbReference>
<dbReference type="EMBL" id="CP014136">
    <property type="protein sequence ID" value="ATA18230.1"/>
    <property type="molecule type" value="Genomic_DNA"/>
</dbReference>
<dbReference type="EC" id="4.3.1.15" evidence="7"/>
<dbReference type="InterPro" id="IPR036052">
    <property type="entry name" value="TrpB-like_PALP_sf"/>
</dbReference>
<comment type="similarity">
    <text evidence="6">Belongs to the diaminopropionate ammonia-lyase family.</text>
</comment>
<evidence type="ECO:0000256" key="6">
    <source>
        <dbReference type="ARBA" id="ARBA00060920"/>
    </source>
</evidence>
<accession>A0A250AWA7</accession>
<dbReference type="KEGG" id="gqu:AWC35_02040"/>
<dbReference type="FunFam" id="3.40.50.1100:FF:000034">
    <property type="entry name" value="Diaminopropionate ammonia-lyase"/>
    <property type="match status" value="1"/>
</dbReference>
<dbReference type="Gene3D" id="3.40.50.1100">
    <property type="match status" value="3"/>
</dbReference>